<evidence type="ECO:0000256" key="1">
    <source>
        <dbReference type="ARBA" id="ARBA00001954"/>
    </source>
</evidence>
<gene>
    <name evidence="10" type="ORF">AZF04_14335</name>
</gene>
<dbReference type="InterPro" id="IPR000486">
    <property type="entry name" value="Xdiol_ring_cleave_dOase_1/2"/>
</dbReference>
<reference evidence="10" key="1">
    <citation type="submission" date="2016-02" db="EMBL/GenBank/DDBJ databases">
        <title>Genome sequence of Bacillus trypoxylicola KCTC 13244(T).</title>
        <authorList>
            <person name="Jeong H."/>
            <person name="Park S.-H."/>
            <person name="Choi S.-K."/>
        </authorList>
    </citation>
    <scope>NUCLEOTIDE SEQUENCE [LARGE SCALE GENOMIC DNA]</scope>
    <source>
        <strain evidence="10">KCTC 13244</strain>
    </source>
</reference>
<evidence type="ECO:0000256" key="5">
    <source>
        <dbReference type="ARBA" id="ARBA00022964"/>
    </source>
</evidence>
<dbReference type="PANTHER" id="PTHR43279:SF1">
    <property type="entry name" value="CATECHOL-2,3-DIOXYGENASE"/>
    <property type="match status" value="1"/>
</dbReference>
<evidence type="ECO:0000256" key="3">
    <source>
        <dbReference type="ARBA" id="ARBA00022723"/>
    </source>
</evidence>
<keyword evidence="7 8" id="KW-0408">Iron</keyword>
<keyword evidence="3" id="KW-0479">Metal-binding</keyword>
<dbReference type="InterPro" id="IPR004360">
    <property type="entry name" value="Glyas_Fos-R_dOase_dom"/>
</dbReference>
<dbReference type="PROSITE" id="PS00082">
    <property type="entry name" value="EXTRADIOL_DIOXYGENAS"/>
    <property type="match status" value="1"/>
</dbReference>
<dbReference type="PROSITE" id="PS00934">
    <property type="entry name" value="GLYOXALASE_I_1"/>
    <property type="match status" value="1"/>
</dbReference>
<feature type="domain" description="VOC" evidence="9">
    <location>
        <begin position="170"/>
        <end position="286"/>
    </location>
</feature>
<keyword evidence="5 8" id="KW-0223">Dioxygenase</keyword>
<evidence type="ECO:0000256" key="7">
    <source>
        <dbReference type="ARBA" id="ARBA00023004"/>
    </source>
</evidence>
<dbReference type="InterPro" id="IPR037523">
    <property type="entry name" value="VOC_core"/>
</dbReference>
<keyword evidence="4 8" id="KW-0058">Aromatic hydrocarbons catabolism</keyword>
<dbReference type="STRING" id="519424.AZF04_14335"/>
<evidence type="ECO:0000256" key="8">
    <source>
        <dbReference type="RuleBase" id="RU000683"/>
    </source>
</evidence>
<dbReference type="GO" id="GO:0004462">
    <property type="term" value="F:lactoylglutathione lyase activity"/>
    <property type="evidence" value="ECO:0007669"/>
    <property type="project" value="InterPro"/>
</dbReference>
<keyword evidence="6 8" id="KW-0560">Oxidoreductase</keyword>
<dbReference type="PANTHER" id="PTHR43279">
    <property type="entry name" value="CATECHOL-2,3-DIOXYGENASE"/>
    <property type="match status" value="1"/>
</dbReference>
<comment type="similarity">
    <text evidence="2 8">Belongs to the extradiol ring-cleavage dioxygenase family.</text>
</comment>
<feature type="domain" description="VOC" evidence="9">
    <location>
        <begin position="10"/>
        <end position="127"/>
    </location>
</feature>
<protein>
    <recommendedName>
        <fullName evidence="9">VOC domain-containing protein</fullName>
    </recommendedName>
</protein>
<dbReference type="Gene3D" id="3.10.180.10">
    <property type="entry name" value="2,3-Dihydroxybiphenyl 1,2-Dioxygenase, domain 1"/>
    <property type="match status" value="2"/>
</dbReference>
<keyword evidence="11" id="KW-1185">Reference proteome</keyword>
<dbReference type="InterPro" id="IPR018146">
    <property type="entry name" value="Glyoxalase_1_CS"/>
</dbReference>
<evidence type="ECO:0000256" key="6">
    <source>
        <dbReference type="ARBA" id="ARBA00023002"/>
    </source>
</evidence>
<sequence>MTYQLPKHVQLGHIQIKVSELKRSITFYENILGLEVLKIEENLAYLTADGTKPLVILEEIPDALIIPAQQNAGLYHFALLLPSREELGLLLKNMLSYQVSIGSGDHHVSEAFYLSDPDGNGIEVYADRPMSSWLKDENGHYIMTTEAVHAQELLEIVGDREFHKLPEKTKLGHVHFHAHSLQDSAQFYQEALGFDVTMDAKQMGAVFLAANQYHHHIGLNRWAGHLAPKRPKQAVGVQHYSIILPTLNDLEDIKQHLSSNQINFTEYKQTISLKDPNDVTVQLTAP</sequence>
<name>A0A162F2V1_9BACI</name>
<comment type="caution">
    <text evidence="10">The sequence shown here is derived from an EMBL/GenBank/DDBJ whole genome shotgun (WGS) entry which is preliminary data.</text>
</comment>
<dbReference type="PROSITE" id="PS51819">
    <property type="entry name" value="VOC"/>
    <property type="match status" value="2"/>
</dbReference>
<evidence type="ECO:0000259" key="9">
    <source>
        <dbReference type="PROSITE" id="PS51819"/>
    </source>
</evidence>
<evidence type="ECO:0000256" key="4">
    <source>
        <dbReference type="ARBA" id="ARBA00022797"/>
    </source>
</evidence>
<comment type="cofactor">
    <cofactor evidence="1 8">
        <name>Fe(2+)</name>
        <dbReference type="ChEBI" id="CHEBI:29033"/>
    </cofactor>
</comment>
<dbReference type="GO" id="GO:0008198">
    <property type="term" value="F:ferrous iron binding"/>
    <property type="evidence" value="ECO:0007669"/>
    <property type="project" value="InterPro"/>
</dbReference>
<dbReference type="SUPFAM" id="SSF54593">
    <property type="entry name" value="Glyoxalase/Bleomycin resistance protein/Dihydroxybiphenyl dioxygenase"/>
    <property type="match status" value="2"/>
</dbReference>
<evidence type="ECO:0000256" key="2">
    <source>
        <dbReference type="ARBA" id="ARBA00008784"/>
    </source>
</evidence>
<dbReference type="Proteomes" id="UP000075806">
    <property type="component" value="Unassembled WGS sequence"/>
</dbReference>
<dbReference type="OrthoDB" id="9792626at2"/>
<dbReference type="GO" id="GO:0051213">
    <property type="term" value="F:dioxygenase activity"/>
    <property type="evidence" value="ECO:0007669"/>
    <property type="project" value="UniProtKB-KW"/>
</dbReference>
<dbReference type="EMBL" id="LTAO01000002">
    <property type="protein sequence ID" value="KYG34365.1"/>
    <property type="molecule type" value="Genomic_DNA"/>
</dbReference>
<dbReference type="RefSeq" id="WP_061947533.1">
    <property type="nucleotide sequence ID" value="NZ_LTAO01000002.1"/>
</dbReference>
<dbReference type="Pfam" id="PF00903">
    <property type="entry name" value="Glyoxalase"/>
    <property type="match status" value="2"/>
</dbReference>
<evidence type="ECO:0000313" key="10">
    <source>
        <dbReference type="EMBL" id="KYG34365.1"/>
    </source>
</evidence>
<dbReference type="InterPro" id="IPR029068">
    <property type="entry name" value="Glyas_Bleomycin-R_OHBP_Dase"/>
</dbReference>
<accession>A0A162F2V1</accession>
<evidence type="ECO:0000313" key="11">
    <source>
        <dbReference type="Proteomes" id="UP000075806"/>
    </source>
</evidence>
<dbReference type="AlphaFoldDB" id="A0A162F2V1"/>
<proteinExistence type="inferred from homology"/>
<organism evidence="10 11">
    <name type="scientific">Alkalihalobacillus trypoxylicola</name>
    <dbReference type="NCBI Taxonomy" id="519424"/>
    <lineage>
        <taxon>Bacteria</taxon>
        <taxon>Bacillati</taxon>
        <taxon>Bacillota</taxon>
        <taxon>Bacilli</taxon>
        <taxon>Bacillales</taxon>
        <taxon>Bacillaceae</taxon>
        <taxon>Alkalihalobacillus</taxon>
    </lineage>
</organism>